<dbReference type="SUPFAM" id="SSF54928">
    <property type="entry name" value="RNA-binding domain, RBD"/>
    <property type="match status" value="1"/>
</dbReference>
<accession>A0A672YEN2</accession>
<dbReference type="InterPro" id="IPR034152">
    <property type="entry name" value="SLIRP_RRM"/>
</dbReference>
<dbReference type="InterPro" id="IPR035979">
    <property type="entry name" value="RBD_domain_sf"/>
</dbReference>
<dbReference type="InterPro" id="IPR052462">
    <property type="entry name" value="SLIRP/GR-RBP-like"/>
</dbReference>
<dbReference type="InterPro" id="IPR012677">
    <property type="entry name" value="Nucleotide-bd_a/b_plait_sf"/>
</dbReference>
<keyword evidence="5" id="KW-1185">Reference proteome</keyword>
<keyword evidence="1 2" id="KW-0694">RNA-binding</keyword>
<evidence type="ECO:0000313" key="5">
    <source>
        <dbReference type="Proteomes" id="UP000472271"/>
    </source>
</evidence>
<reference evidence="4" key="1">
    <citation type="submission" date="2025-08" db="UniProtKB">
        <authorList>
            <consortium name="Ensembl"/>
        </authorList>
    </citation>
    <scope>IDENTIFICATION</scope>
</reference>
<dbReference type="GO" id="GO:0003723">
    <property type="term" value="F:RNA binding"/>
    <property type="evidence" value="ECO:0007669"/>
    <property type="project" value="UniProtKB-UniRule"/>
</dbReference>
<evidence type="ECO:0000256" key="2">
    <source>
        <dbReference type="PROSITE-ProRule" id="PRU00176"/>
    </source>
</evidence>
<name>A0A672YEN2_9TELE</name>
<dbReference type="PROSITE" id="PS50102">
    <property type="entry name" value="RRM"/>
    <property type="match status" value="1"/>
</dbReference>
<feature type="domain" description="RRM" evidence="3">
    <location>
        <begin position="9"/>
        <end position="94"/>
    </location>
</feature>
<evidence type="ECO:0000256" key="1">
    <source>
        <dbReference type="ARBA" id="ARBA00022884"/>
    </source>
</evidence>
<dbReference type="GeneID" id="115416632"/>
<evidence type="ECO:0000259" key="3">
    <source>
        <dbReference type="PROSITE" id="PS50102"/>
    </source>
</evidence>
<dbReference type="FunCoup" id="A0A672YEN2">
    <property type="interactions" value="693"/>
</dbReference>
<dbReference type="RefSeq" id="XP_029986330.1">
    <property type="nucleotide sequence ID" value="XM_030130470.1"/>
</dbReference>
<dbReference type="OrthoDB" id="6159137at2759"/>
<gene>
    <name evidence="4" type="primary">slirp</name>
</gene>
<dbReference type="PANTHER" id="PTHR48027">
    <property type="entry name" value="HETEROGENEOUS NUCLEAR RIBONUCLEOPROTEIN 87F-RELATED"/>
    <property type="match status" value="1"/>
</dbReference>
<dbReference type="Ensembl" id="ENSSORT00005002955.1">
    <property type="protein sequence ID" value="ENSSORP00005002870.1"/>
    <property type="gene ID" value="ENSSORG00005001789.1"/>
</dbReference>
<proteinExistence type="predicted"/>
<dbReference type="Gene3D" id="3.30.70.330">
    <property type="match status" value="1"/>
</dbReference>
<sequence length="98" mass="11266">MAAPSKKVFELFVNKIPWTVATKEMKEYFSQFGQVRKCILPFDRDTGFHKGVCWIGFTTEEGLTNALQKEPHVLEGTKLQVQKNRPFMGQRSNRGESD</sequence>
<organism evidence="4 5">
    <name type="scientific">Sphaeramia orbicularis</name>
    <name type="common">orbiculate cardinalfish</name>
    <dbReference type="NCBI Taxonomy" id="375764"/>
    <lineage>
        <taxon>Eukaryota</taxon>
        <taxon>Metazoa</taxon>
        <taxon>Chordata</taxon>
        <taxon>Craniata</taxon>
        <taxon>Vertebrata</taxon>
        <taxon>Euteleostomi</taxon>
        <taxon>Actinopterygii</taxon>
        <taxon>Neopterygii</taxon>
        <taxon>Teleostei</taxon>
        <taxon>Neoteleostei</taxon>
        <taxon>Acanthomorphata</taxon>
        <taxon>Gobiaria</taxon>
        <taxon>Kurtiformes</taxon>
        <taxon>Apogonoidei</taxon>
        <taxon>Apogonidae</taxon>
        <taxon>Apogoninae</taxon>
        <taxon>Sphaeramia</taxon>
    </lineage>
</organism>
<reference evidence="4" key="2">
    <citation type="submission" date="2025-09" db="UniProtKB">
        <authorList>
            <consortium name="Ensembl"/>
        </authorList>
    </citation>
    <scope>IDENTIFICATION</scope>
</reference>
<dbReference type="CTD" id="81892"/>
<dbReference type="FunFam" id="3.30.70.330:FF:001226">
    <property type="entry name" value="SRA stem-loop interacting RNA binding protein"/>
    <property type="match status" value="1"/>
</dbReference>
<dbReference type="Proteomes" id="UP000472271">
    <property type="component" value="Unassembled WGS sequence"/>
</dbReference>
<dbReference type="InterPro" id="IPR000504">
    <property type="entry name" value="RRM_dom"/>
</dbReference>
<dbReference type="SMART" id="SM00360">
    <property type="entry name" value="RRM"/>
    <property type="match status" value="1"/>
</dbReference>
<evidence type="ECO:0000313" key="4">
    <source>
        <dbReference type="Ensembl" id="ENSSORP00005002870.1"/>
    </source>
</evidence>
<dbReference type="InParanoid" id="A0A672YEN2"/>
<dbReference type="Pfam" id="PF00076">
    <property type="entry name" value="RRM_1"/>
    <property type="match status" value="1"/>
</dbReference>
<protein>
    <recommendedName>
        <fullName evidence="3">RRM domain-containing protein</fullName>
    </recommendedName>
</protein>
<dbReference type="CDD" id="cd12242">
    <property type="entry name" value="RRM_SLIRP"/>
    <property type="match status" value="1"/>
</dbReference>
<dbReference type="AlphaFoldDB" id="A0A672YEN2"/>